<evidence type="ECO:0000313" key="3">
    <source>
        <dbReference type="EMBL" id="KAF9526676.1"/>
    </source>
</evidence>
<dbReference type="GO" id="GO:0005737">
    <property type="term" value="C:cytoplasm"/>
    <property type="evidence" value="ECO:0007669"/>
    <property type="project" value="TreeGrafter"/>
</dbReference>
<gene>
    <name evidence="3" type="ORF">CPB83DRAFT_857605</name>
</gene>
<dbReference type="InterPro" id="IPR023210">
    <property type="entry name" value="NADP_OxRdtase_dom"/>
</dbReference>
<dbReference type="PANTHER" id="PTHR43625">
    <property type="entry name" value="AFLATOXIN B1 ALDEHYDE REDUCTASE"/>
    <property type="match status" value="1"/>
</dbReference>
<dbReference type="InterPro" id="IPR050791">
    <property type="entry name" value="Aldo-Keto_reductase"/>
</dbReference>
<organism evidence="3 4">
    <name type="scientific">Crepidotus variabilis</name>
    <dbReference type="NCBI Taxonomy" id="179855"/>
    <lineage>
        <taxon>Eukaryota</taxon>
        <taxon>Fungi</taxon>
        <taxon>Dikarya</taxon>
        <taxon>Basidiomycota</taxon>
        <taxon>Agaricomycotina</taxon>
        <taxon>Agaricomycetes</taxon>
        <taxon>Agaricomycetidae</taxon>
        <taxon>Agaricales</taxon>
        <taxon>Agaricineae</taxon>
        <taxon>Crepidotaceae</taxon>
        <taxon>Crepidotus</taxon>
    </lineage>
</organism>
<dbReference type="PANTHER" id="PTHR43625:SF40">
    <property type="entry name" value="ALDO-KETO REDUCTASE YAKC [NADP(+)]"/>
    <property type="match status" value="1"/>
</dbReference>
<dbReference type="SUPFAM" id="SSF51430">
    <property type="entry name" value="NAD(P)-linked oxidoreductase"/>
    <property type="match status" value="1"/>
</dbReference>
<name>A0A9P6EC15_9AGAR</name>
<sequence>MKLRGKSNPFETHSKSLHYLTGIAMSLLARKIGNDSVSEIGFGAMGLSVWYGKVPSDDERLKILDTVVEEGCMFLDTSDVYGDSELLLGQWFKKSGKRDQVFLCSKFGVPMKGPDREVQSGKIDNSAEYMKAALEDTLKRLGTDHLDLYYAHRVDKNTPIEKTVRALAELVKEGKVRHIGLSEVSAETLRRAHAVHPIAAVQVEYSPFALDIETNGVLQAAKELGVAVVAYSPLGRGVLTGAIKKNSDFPEDDFRRYIPKFSQDNFPKILDVVHYLTAVGEKHNATPGQVTLAWLLAQAPNIIPIPGTKKVKYLKENLAAAKIKLSSEELASIRKELEKANLTAVERYPAMFAQDLYTDTVKE</sequence>
<reference evidence="3" key="1">
    <citation type="submission" date="2020-11" db="EMBL/GenBank/DDBJ databases">
        <authorList>
            <consortium name="DOE Joint Genome Institute"/>
            <person name="Ahrendt S."/>
            <person name="Riley R."/>
            <person name="Andreopoulos W."/>
            <person name="Labutti K."/>
            <person name="Pangilinan J."/>
            <person name="Ruiz-Duenas F.J."/>
            <person name="Barrasa J.M."/>
            <person name="Sanchez-Garcia M."/>
            <person name="Camarero S."/>
            <person name="Miyauchi S."/>
            <person name="Serrano A."/>
            <person name="Linde D."/>
            <person name="Babiker R."/>
            <person name="Drula E."/>
            <person name="Ayuso-Fernandez I."/>
            <person name="Pacheco R."/>
            <person name="Padilla G."/>
            <person name="Ferreira P."/>
            <person name="Barriuso J."/>
            <person name="Kellner H."/>
            <person name="Castanera R."/>
            <person name="Alfaro M."/>
            <person name="Ramirez L."/>
            <person name="Pisabarro A.G."/>
            <person name="Kuo A."/>
            <person name="Tritt A."/>
            <person name="Lipzen A."/>
            <person name="He G."/>
            <person name="Yan M."/>
            <person name="Ng V."/>
            <person name="Cullen D."/>
            <person name="Martin F."/>
            <person name="Rosso M.-N."/>
            <person name="Henrissat B."/>
            <person name="Hibbett D."/>
            <person name="Martinez A.T."/>
            <person name="Grigoriev I.V."/>
        </authorList>
    </citation>
    <scope>NUCLEOTIDE SEQUENCE</scope>
    <source>
        <strain evidence="3">CBS 506.95</strain>
    </source>
</reference>
<proteinExistence type="predicted"/>
<evidence type="ECO:0000259" key="2">
    <source>
        <dbReference type="Pfam" id="PF00248"/>
    </source>
</evidence>
<dbReference type="OrthoDB" id="37537at2759"/>
<dbReference type="EMBL" id="MU157869">
    <property type="protein sequence ID" value="KAF9526676.1"/>
    <property type="molecule type" value="Genomic_DNA"/>
</dbReference>
<keyword evidence="1" id="KW-0560">Oxidoreductase</keyword>
<dbReference type="AlphaFoldDB" id="A0A9P6EC15"/>
<feature type="domain" description="NADP-dependent oxidoreductase" evidence="2">
    <location>
        <begin position="39"/>
        <end position="335"/>
    </location>
</feature>
<dbReference type="InterPro" id="IPR036812">
    <property type="entry name" value="NAD(P)_OxRdtase_dom_sf"/>
</dbReference>
<dbReference type="Pfam" id="PF00248">
    <property type="entry name" value="Aldo_ket_red"/>
    <property type="match status" value="1"/>
</dbReference>
<dbReference type="Proteomes" id="UP000807306">
    <property type="component" value="Unassembled WGS sequence"/>
</dbReference>
<comment type="caution">
    <text evidence="3">The sequence shown here is derived from an EMBL/GenBank/DDBJ whole genome shotgun (WGS) entry which is preliminary data.</text>
</comment>
<accession>A0A9P6EC15</accession>
<dbReference type="Gene3D" id="3.20.20.100">
    <property type="entry name" value="NADP-dependent oxidoreductase domain"/>
    <property type="match status" value="1"/>
</dbReference>
<dbReference type="GO" id="GO:0016491">
    <property type="term" value="F:oxidoreductase activity"/>
    <property type="evidence" value="ECO:0007669"/>
    <property type="project" value="UniProtKB-KW"/>
</dbReference>
<keyword evidence="4" id="KW-1185">Reference proteome</keyword>
<protein>
    <submittedName>
        <fullName evidence="3">NADP-dependent oxidoreductase domain-containing protein</fullName>
    </submittedName>
</protein>
<evidence type="ECO:0000313" key="4">
    <source>
        <dbReference type="Proteomes" id="UP000807306"/>
    </source>
</evidence>
<evidence type="ECO:0000256" key="1">
    <source>
        <dbReference type="ARBA" id="ARBA00023002"/>
    </source>
</evidence>